<comment type="caution">
    <text evidence="1">The sequence shown here is derived from an EMBL/GenBank/DDBJ whole genome shotgun (WGS) entry which is preliminary data.</text>
</comment>
<evidence type="ECO:0000313" key="1">
    <source>
        <dbReference type="EMBL" id="MBK6007922.1"/>
    </source>
</evidence>
<keyword evidence="2" id="KW-1185">Reference proteome</keyword>
<proteinExistence type="predicted"/>
<accession>A0A934WP45</accession>
<dbReference type="AlphaFoldDB" id="A0A934WP45"/>
<protein>
    <submittedName>
        <fullName evidence="1">Uncharacterized protein</fullName>
    </submittedName>
</protein>
<gene>
    <name evidence="1" type="ORF">JJB11_17625</name>
</gene>
<reference evidence="1" key="1">
    <citation type="journal article" date="2012" name="J. Microbiol. Biotechnol.">
        <title>Ramlibacter ginsenosidimutans sp. nov., with ginsenoside-converting activity.</title>
        <authorList>
            <person name="Wang L."/>
            <person name="An D.S."/>
            <person name="Kim S.G."/>
            <person name="Jin F.X."/>
            <person name="Kim S.C."/>
            <person name="Lee S.T."/>
            <person name="Im W.T."/>
        </authorList>
    </citation>
    <scope>NUCLEOTIDE SEQUENCE</scope>
    <source>
        <strain evidence="1">KACC 17527</strain>
    </source>
</reference>
<name>A0A934WP45_9BURK</name>
<reference evidence="1" key="2">
    <citation type="submission" date="2021-01" db="EMBL/GenBank/DDBJ databases">
        <authorList>
            <person name="Kang M."/>
        </authorList>
    </citation>
    <scope>NUCLEOTIDE SEQUENCE</scope>
    <source>
        <strain evidence="1">KACC 17527</strain>
    </source>
</reference>
<dbReference type="EMBL" id="JAEPWM010000008">
    <property type="protein sequence ID" value="MBK6007922.1"/>
    <property type="molecule type" value="Genomic_DNA"/>
</dbReference>
<dbReference type="Proteomes" id="UP000630528">
    <property type="component" value="Unassembled WGS sequence"/>
</dbReference>
<dbReference type="RefSeq" id="WP_201174355.1">
    <property type="nucleotide sequence ID" value="NZ_JAEPWM010000008.1"/>
</dbReference>
<sequence length="60" mass="6402">MSELVVAGFRGVDSAAQALEKLLPLEPGIVVDLEDAVVAVRDADGKVRLRQTFDPPTVRA</sequence>
<evidence type="ECO:0000313" key="2">
    <source>
        <dbReference type="Proteomes" id="UP000630528"/>
    </source>
</evidence>
<organism evidence="1 2">
    <name type="scientific">Ramlibacter ginsenosidimutans</name>
    <dbReference type="NCBI Taxonomy" id="502333"/>
    <lineage>
        <taxon>Bacteria</taxon>
        <taxon>Pseudomonadati</taxon>
        <taxon>Pseudomonadota</taxon>
        <taxon>Betaproteobacteria</taxon>
        <taxon>Burkholderiales</taxon>
        <taxon>Comamonadaceae</taxon>
        <taxon>Ramlibacter</taxon>
    </lineage>
</organism>